<keyword evidence="1" id="KW-1133">Transmembrane helix</keyword>
<feature type="transmembrane region" description="Helical" evidence="1">
    <location>
        <begin position="33"/>
        <end position="55"/>
    </location>
</feature>
<protein>
    <submittedName>
        <fullName evidence="2">Uncharacterized protein</fullName>
    </submittedName>
</protein>
<dbReference type="Proteomes" id="UP000013776">
    <property type="component" value="Unassembled WGS sequence"/>
</dbReference>
<keyword evidence="1" id="KW-0472">Membrane</keyword>
<dbReference type="EMBL" id="CAHR02000144">
    <property type="protein sequence ID" value="CCG83397.1"/>
    <property type="molecule type" value="Genomic_DNA"/>
</dbReference>
<evidence type="ECO:0000313" key="2">
    <source>
        <dbReference type="EMBL" id="CCG83397.1"/>
    </source>
</evidence>
<gene>
    <name evidence="2" type="ORF">TAPDE_003621</name>
</gene>
<proteinExistence type="predicted"/>
<comment type="caution">
    <text evidence="2">The sequence shown here is derived from an EMBL/GenBank/DDBJ whole genome shotgun (WGS) entry which is preliminary data.</text>
</comment>
<dbReference type="OrthoDB" id="10565294at2759"/>
<evidence type="ECO:0000313" key="3">
    <source>
        <dbReference type="Proteomes" id="UP000013776"/>
    </source>
</evidence>
<dbReference type="AlphaFoldDB" id="R4XBZ6"/>
<keyword evidence="3" id="KW-1185">Reference proteome</keyword>
<accession>R4XBZ6</accession>
<sequence length="381" mass="41430">MALDALVELGQYRITASAFAGMAMLEVARRNRIISLLLLLITSYVLISTLTTVPVPSPRSLWTTSDTCATANHRWRGANDRIFPKSGASVSITHKDYSDGLVNHDVSVLLAHSNSEEYSITVEVFTSHPIEQGDFQINYSHDELILSTLVAKGSSLLNDKKSRGSGHCFVIKVTVLIPTSKPLSGLKVNLPSANFYIHESAAGAMPYLDVSIGRGSIIMAPHHRVHVESLRFEVLKGAISGSVLLTNSLLVFLQHGSVDLDIDFSPYLVGAEVQVTQESGSQQVLLNDLFYRPVTGTYSLARGTIDIHYPKSYSGRLLVDLDQGRGQVSGNGLQIIDQTENPYALEARQGVGMTTTKVHVGSGRVVMRVDDPGTFVPELIE</sequence>
<name>R4XBZ6_TAPDE</name>
<evidence type="ECO:0000256" key="1">
    <source>
        <dbReference type="SAM" id="Phobius"/>
    </source>
</evidence>
<organism evidence="2 3">
    <name type="scientific">Taphrina deformans (strain PYCC 5710 / ATCC 11124 / CBS 356.35 / IMI 108563 / JCM 9778 / NBRC 8474)</name>
    <name type="common">Peach leaf curl fungus</name>
    <name type="synonym">Lalaria deformans</name>
    <dbReference type="NCBI Taxonomy" id="1097556"/>
    <lineage>
        <taxon>Eukaryota</taxon>
        <taxon>Fungi</taxon>
        <taxon>Dikarya</taxon>
        <taxon>Ascomycota</taxon>
        <taxon>Taphrinomycotina</taxon>
        <taxon>Taphrinomycetes</taxon>
        <taxon>Taphrinales</taxon>
        <taxon>Taphrinaceae</taxon>
        <taxon>Taphrina</taxon>
    </lineage>
</organism>
<dbReference type="VEuPathDB" id="FungiDB:TAPDE_003621"/>
<keyword evidence="1" id="KW-0812">Transmembrane</keyword>
<reference evidence="2 3" key="1">
    <citation type="journal article" date="2013" name="MBio">
        <title>Genome sequencing of the plant pathogen Taphrina deformans, the causal agent of peach leaf curl.</title>
        <authorList>
            <person name="Cisse O.H."/>
            <person name="Almeida J.M.G.C.F."/>
            <person name="Fonseca A."/>
            <person name="Kumar A.A."/>
            <person name="Salojaervi J."/>
            <person name="Overmyer K."/>
            <person name="Hauser P.M."/>
            <person name="Pagni M."/>
        </authorList>
    </citation>
    <scope>NUCLEOTIDE SEQUENCE [LARGE SCALE GENOMIC DNA]</scope>
    <source>
        <strain evidence="3">PYCC 5710 / ATCC 11124 / CBS 356.35 / IMI 108563 / JCM 9778 / NBRC 8474</strain>
    </source>
</reference>